<dbReference type="EMBL" id="VOHW01000005">
    <property type="protein sequence ID" value="TWV61633.1"/>
    <property type="molecule type" value="Genomic_DNA"/>
</dbReference>
<dbReference type="Gene3D" id="2.60.40.1120">
    <property type="entry name" value="Carboxypeptidase-like, regulatory domain"/>
    <property type="match status" value="1"/>
</dbReference>
<keyword evidence="1" id="KW-0813">Transport</keyword>
<evidence type="ECO:0000256" key="3">
    <source>
        <dbReference type="ARBA" id="ARBA00023237"/>
    </source>
</evidence>
<evidence type="ECO:0000256" key="1">
    <source>
        <dbReference type="ARBA" id="ARBA00022448"/>
    </source>
</evidence>
<dbReference type="GO" id="GO:0019867">
    <property type="term" value="C:outer membrane"/>
    <property type="evidence" value="ECO:0007669"/>
    <property type="project" value="InterPro"/>
</dbReference>
<name>A0A5C6KFS1_PARDI</name>
<reference evidence="5 6" key="1">
    <citation type="submission" date="2019-07" db="EMBL/GenBank/DDBJ databases">
        <title>Genome sequencing of Parabacteroides distasonis iSURF_7.</title>
        <authorList>
            <person name="Degefu H.N."/>
            <person name="Ruoff K.L."/>
            <person name="Price C.E."/>
            <person name="Valls R.A."/>
            <person name="O'Toole G.A."/>
        </authorList>
    </citation>
    <scope>NUCLEOTIDE SEQUENCE [LARGE SCALE GENOMIC DNA]</scope>
    <source>
        <strain evidence="5 6">CFPLTA003_1B</strain>
    </source>
</reference>
<dbReference type="SMART" id="SM00965">
    <property type="entry name" value="STN"/>
    <property type="match status" value="1"/>
</dbReference>
<protein>
    <submittedName>
        <fullName evidence="5">Prevent-host-death protein</fullName>
    </submittedName>
</protein>
<dbReference type="SUPFAM" id="SSF49464">
    <property type="entry name" value="Carboxypeptidase regulatory domain-like"/>
    <property type="match status" value="1"/>
</dbReference>
<dbReference type="InterPro" id="IPR011662">
    <property type="entry name" value="Secretin/TonB_short_N"/>
</dbReference>
<feature type="domain" description="Secretin/TonB short N-terminal" evidence="4">
    <location>
        <begin position="59"/>
        <end position="110"/>
    </location>
</feature>
<organism evidence="5 6">
    <name type="scientific">Parabacteroides distasonis</name>
    <dbReference type="NCBI Taxonomy" id="823"/>
    <lineage>
        <taxon>Bacteria</taxon>
        <taxon>Pseudomonadati</taxon>
        <taxon>Bacteroidota</taxon>
        <taxon>Bacteroidia</taxon>
        <taxon>Bacteroidales</taxon>
        <taxon>Tannerellaceae</taxon>
        <taxon>Parabacteroides</taxon>
    </lineage>
</organism>
<accession>A0A5C6KFS1</accession>
<dbReference type="Proteomes" id="UP000315827">
    <property type="component" value="Unassembled WGS sequence"/>
</dbReference>
<proteinExistence type="predicted"/>
<evidence type="ECO:0000256" key="2">
    <source>
        <dbReference type="ARBA" id="ARBA00023136"/>
    </source>
</evidence>
<evidence type="ECO:0000313" key="6">
    <source>
        <dbReference type="Proteomes" id="UP000315827"/>
    </source>
</evidence>
<dbReference type="Pfam" id="PF07660">
    <property type="entry name" value="STN"/>
    <property type="match status" value="1"/>
</dbReference>
<dbReference type="AlphaFoldDB" id="A0A5C6KFS1"/>
<evidence type="ECO:0000259" key="4">
    <source>
        <dbReference type="SMART" id="SM00965"/>
    </source>
</evidence>
<dbReference type="SUPFAM" id="SSF56935">
    <property type="entry name" value="Porins"/>
    <property type="match status" value="1"/>
</dbReference>
<dbReference type="Pfam" id="PF13620">
    <property type="entry name" value="CarboxypepD_reg"/>
    <property type="match status" value="1"/>
</dbReference>
<keyword evidence="3" id="KW-0998">Cell outer membrane</keyword>
<comment type="caution">
    <text evidence="5">The sequence shown here is derived from an EMBL/GenBank/DDBJ whole genome shotgun (WGS) entry which is preliminary data.</text>
</comment>
<dbReference type="RefSeq" id="WP_146375449.1">
    <property type="nucleotide sequence ID" value="NZ_VOHW01000005.1"/>
</dbReference>
<gene>
    <name evidence="5" type="ORF">FSA05_09930</name>
</gene>
<sequence length="878" mass="98402">MSLSKFKFRQNSSGYKIICLIIFLSISIHSNAQNEKFTISGRGITIKQVFEQIEAQSKYTVAYSKAQIDVSKKITIKVQKVNLKEVLEQTLKDTGFTYKINGLHIIIVPMPTNTSQGSTPRQTIKGVVKDAASGSSIPYATVVLSNANPQIGTTSDSLGRFRFNNIPIGRYDIQVSYLGYEPAVMKEILLTSTKEVNCDIALVENSQKLDEVVVRARINKERPLNAMALTGGRMISVEEANRFAGGLDDPARLATSFAGVAGTPGTNAIAVRGNSPQFLQWKMEGIEIPNPTHFADVAGVGGGLFSGLSSQVMGNSDFFNGAFPAEYNNALSGVFDMSIRNGNNEKYEHAVQIGLLGLDFASEGPINRNTGSSYIFNYRYSATGLMGAFTENTGISYQDLTFKLNFPTRKAGTFSVWGIGLLDMNKDDALENHSEWETFADRQKSKTTMAKGAGGITHRYNLDKDAYFKTSLAATYSDNRPKVEQLLGQNSSYYLPVVDMKSTNLDIVLNSYFNKKYSARHTNRSGITITGLLYDLDFNLSPNFGQNLPMQKIVKGNGEAMVLSAYSNSIFKFTDELTASVGVNAQFFTLNSNWTVEPRLALKWNFSPKQSISLAYGLHSRREKLDYYYVKTSQTGNEEVNKDLDFAKAHHFVLAYDLSISENTHLKIEPYYQALFNVPVEPGTSFSIINHDTYYLDRQLVNKGKGRNYGIDITLERYLNKGYYYMLTGSVFKSEYRGGDNIWRNTRLDRGYLFNALGGKEWIWGKQRQHMFNTNIRLSYQGGDRYTPIDEASSLTEKDIIYDETQAFSKQFSPAFTVDLGVSYKLNKKRVSHEFGLQFLNLTGYTGQHGYQYNEQKKIIEKVDISNILPNLSYKIQF</sequence>
<evidence type="ECO:0000313" key="5">
    <source>
        <dbReference type="EMBL" id="TWV61633.1"/>
    </source>
</evidence>
<keyword evidence="2" id="KW-0472">Membrane</keyword>
<dbReference type="InterPro" id="IPR008969">
    <property type="entry name" value="CarboxyPept-like_regulatory"/>
</dbReference>